<protein>
    <recommendedName>
        <fullName evidence="5">Glycosyltransferase</fullName>
        <ecNumber evidence="5">2.4.1.-</ecNumber>
    </recommendedName>
</protein>
<reference evidence="7 8" key="1">
    <citation type="journal article" date="1999" name="Nature">
        <title>Sequence and analysis of chromosome 4 of the plant Arabidopsis thaliana.</title>
        <authorList>
            <consortium name="EU"/>
            <consortium name="CSHL and WU Arabidopsis Sequencing Project"/>
            <person name="Mayer K."/>
            <person name="Schuller C."/>
            <person name="Wambutt R."/>
            <person name="Murphy G."/>
            <person name="Volckaert G."/>
            <person name="Pohl T."/>
            <person name="Dusterhoft A."/>
            <person name="Stiekema W."/>
            <person name="Entian K.D."/>
            <person name="Terryn N."/>
            <person name="Harris B."/>
            <person name="Ansorge W."/>
            <person name="Brandt P."/>
            <person name="Grivell L."/>
            <person name="Rieger M."/>
            <person name="Weichselgartner M."/>
            <person name="de Simone V."/>
            <person name="Obermaier B."/>
            <person name="Mache R."/>
            <person name="Muller M."/>
            <person name="Kreis M."/>
            <person name="Delseny M."/>
            <person name="Puigdomenech P."/>
            <person name="Watson M."/>
            <person name="Schmidtheini T."/>
            <person name="Reichert B."/>
            <person name="Portatelle D."/>
            <person name="Perez-Alonso M."/>
            <person name="Boutry M."/>
            <person name="Bancroft I."/>
            <person name="Vos P."/>
            <person name="Hoheisel J."/>
            <person name="Zimmermann W."/>
            <person name="Wedler H."/>
            <person name="Ridley P."/>
            <person name="Langham S.A."/>
            <person name="McCullagh B."/>
            <person name="Bilham L."/>
            <person name="Robben J."/>
            <person name="Van der Schueren J."/>
            <person name="Grymonprez B."/>
            <person name="Chuang Y.J."/>
            <person name="Vandenbussche F."/>
            <person name="Braeken M."/>
            <person name="Weltjens I."/>
            <person name="Voet M."/>
            <person name="Bastiaens I."/>
            <person name="Aert R."/>
            <person name="Defoor E."/>
            <person name="Weitzenegger T."/>
            <person name="Bothe G."/>
            <person name="Ramsperger U."/>
            <person name="Hilbert H."/>
            <person name="Braun M."/>
            <person name="Holzer E."/>
            <person name="Brandt A."/>
            <person name="Peters S."/>
            <person name="van Staveren M."/>
            <person name="Dirske W."/>
            <person name="Mooijman P."/>
            <person name="Klein Lankhorst R."/>
            <person name="Rose M."/>
            <person name="Hauf J."/>
            <person name="Kotter P."/>
            <person name="Berneiser S."/>
            <person name="Hempel S."/>
            <person name="Feldpausch M."/>
            <person name="Lamberth S."/>
            <person name="Van den Daele H."/>
            <person name="De Keyser A."/>
            <person name="Buysshaert C."/>
            <person name="Gielen J."/>
            <person name="Villarroel R."/>
            <person name="De Clercq R."/>
            <person name="Van Montagu M."/>
            <person name="Rogers J."/>
            <person name="Cronin A."/>
            <person name="Quail M."/>
            <person name="Bray-Allen S."/>
            <person name="Clark L."/>
            <person name="Doggett J."/>
            <person name="Hall S."/>
            <person name="Kay M."/>
            <person name="Lennard N."/>
            <person name="McLay K."/>
            <person name="Mayes R."/>
            <person name="Pettett A."/>
            <person name="Rajandream M.A."/>
            <person name="Lyne M."/>
            <person name="Benes V."/>
            <person name="Rechmann S."/>
            <person name="Borkova D."/>
            <person name="Blocker H."/>
            <person name="Scharfe M."/>
            <person name="Grimm M."/>
            <person name="Lohnert T.H."/>
            <person name="Dose S."/>
            <person name="de Haan M."/>
            <person name="Maarse A."/>
            <person name="Schafer M."/>
            <person name="Muller-Auer S."/>
            <person name="Gabel C."/>
            <person name="Fuchs M."/>
            <person name="Fartmann B."/>
            <person name="Granderath K."/>
            <person name="Dauner D."/>
            <person name="Herzl A."/>
            <person name="Neumann S."/>
            <person name="Argiriou A."/>
            <person name="Vitale D."/>
            <person name="Liguori R."/>
            <person name="Piravandi E."/>
            <person name="Massenet O."/>
            <person name="Quigley F."/>
            <person name="Clabauld G."/>
            <person name="Mundlein A."/>
            <person name="Felber R."/>
            <person name="Schnabl S."/>
            <person name="Hiller R."/>
            <person name="Schmidt W."/>
            <person name="Lecharny A."/>
            <person name="Aubourg S."/>
            <person name="Chefdor F."/>
            <person name="Cooke R."/>
            <person name="Berger C."/>
            <person name="Montfort A."/>
            <person name="Casacuberta E."/>
            <person name="Gibbons T."/>
            <person name="Weber N."/>
            <person name="Vandenbol M."/>
            <person name="Bargues M."/>
            <person name="Terol J."/>
            <person name="Torres A."/>
            <person name="Perez-Perez A."/>
            <person name="Purnelle B."/>
            <person name="Bent E."/>
            <person name="Johnson S."/>
            <person name="Tacon D."/>
            <person name="Jesse T."/>
            <person name="Heijnen L."/>
            <person name="Schwarz S."/>
            <person name="Scholler P."/>
            <person name="Heber S."/>
            <person name="Francs P."/>
            <person name="Bielke C."/>
            <person name="Frishman D."/>
            <person name="Haase D."/>
            <person name="Lemcke K."/>
            <person name="Mewes H.W."/>
            <person name="Stocker S."/>
            <person name="Zaccaria P."/>
            <person name="Bevan M."/>
            <person name="Wilson R.K."/>
            <person name="de la Bastide M."/>
            <person name="Habermann K."/>
            <person name="Parnell L."/>
            <person name="Dedhia N."/>
            <person name="Gnoj L."/>
            <person name="Schutz K."/>
            <person name="Huang E."/>
            <person name="Spiegel L."/>
            <person name="Sehkon M."/>
            <person name="Murray J."/>
            <person name="Sheet P."/>
            <person name="Cordes M."/>
            <person name="Abu-Threideh J."/>
            <person name="Stoneking T."/>
            <person name="Kalicki J."/>
            <person name="Graves T."/>
            <person name="Harmon G."/>
            <person name="Edwards J."/>
            <person name="Latreille P."/>
            <person name="Courtney L."/>
            <person name="Cloud J."/>
            <person name="Abbott A."/>
            <person name="Scott K."/>
            <person name="Johnson D."/>
            <person name="Minx P."/>
            <person name="Bentley D."/>
            <person name="Fulton B."/>
            <person name="Miller N."/>
            <person name="Greco T."/>
            <person name="Kemp K."/>
            <person name="Kramer J."/>
            <person name="Fulton L."/>
            <person name="Mardis E."/>
            <person name="Dante M."/>
            <person name="Pepin K."/>
            <person name="Hillier L."/>
            <person name="Nelson J."/>
            <person name="Spieth J."/>
            <person name="Ryan E."/>
            <person name="Andrews S."/>
            <person name="Geisel C."/>
            <person name="Layman D."/>
            <person name="Du H."/>
            <person name="Ali J."/>
            <person name="Berghoff A."/>
            <person name="Jones K."/>
            <person name="Drone K."/>
            <person name="Cotton M."/>
            <person name="Joshu C."/>
            <person name="Antonoiu B."/>
            <person name="Zidanic M."/>
            <person name="Strong C."/>
            <person name="Sun H."/>
            <person name="Lamar B."/>
            <person name="Yordan C."/>
            <person name="Ma P."/>
            <person name="Zhong J."/>
            <person name="Preston R."/>
            <person name="Vil D."/>
            <person name="Shekher M."/>
            <person name="Matero A."/>
            <person name="Shah R."/>
            <person name="Swaby I.K."/>
            <person name="O'Shaughnessy A."/>
            <person name="Rodriguez M."/>
            <person name="Hoffmann J."/>
            <person name="Till S."/>
            <person name="Granat S."/>
            <person name="Shohdy N."/>
            <person name="Hasegawa A."/>
            <person name="Hameed A."/>
            <person name="Lodhi M."/>
            <person name="Johnson A."/>
            <person name="Chen E."/>
            <person name="Marra M."/>
            <person name="Martienssen R."/>
            <person name="McCombie W.R."/>
        </authorList>
    </citation>
    <scope>NUCLEOTIDE SEQUENCE [LARGE SCALE GENOMIC DNA]</scope>
    <source>
        <strain evidence="8">cv. Columbia</strain>
    </source>
</reference>
<dbReference type="PANTHER" id="PTHR48048:SF45">
    <property type="entry name" value="GLYCOSYLTRANSFERASE"/>
    <property type="match status" value="1"/>
</dbReference>
<dbReference type="InterPro" id="IPR050481">
    <property type="entry name" value="UDP-glycosyltransf_plant"/>
</dbReference>
<dbReference type="Pfam" id="PF00201">
    <property type="entry name" value="UDPGT"/>
    <property type="match status" value="1"/>
</dbReference>
<evidence type="ECO:0000313" key="6">
    <source>
        <dbReference type="Araport" id="AT4G15280"/>
    </source>
</evidence>
<evidence type="ECO:0000256" key="3">
    <source>
        <dbReference type="ARBA" id="ARBA00022679"/>
    </source>
</evidence>
<dbReference type="EC" id="2.4.1.-" evidence="5"/>
<keyword evidence="3 4" id="KW-0808">Transferase</keyword>
<keyword evidence="2 4" id="KW-0328">Glycosyltransferase</keyword>
<dbReference type="Gene3D" id="3.40.50.2000">
    <property type="entry name" value="Glycogen Phosphorylase B"/>
    <property type="match status" value="2"/>
</dbReference>
<evidence type="ECO:0007829" key="10">
    <source>
        <dbReference type="PeptideAtlas" id="A0A1P8B3E2"/>
    </source>
</evidence>
<accession>A0A1P8B3E2</accession>
<dbReference type="PANTHER" id="PTHR48048">
    <property type="entry name" value="GLYCOSYLTRANSFERASE"/>
    <property type="match status" value="1"/>
</dbReference>
<dbReference type="AlphaFoldDB" id="A0A1P8B3E2"/>
<dbReference type="GeneID" id="827194"/>
<keyword evidence="10 11" id="KW-1267">Proteomics identification</keyword>
<dbReference type="InterPro" id="IPR002213">
    <property type="entry name" value="UDP_glucos_trans"/>
</dbReference>
<comment type="similarity">
    <text evidence="1 4">Belongs to the UDP-glycosyltransferase family.</text>
</comment>
<organism evidence="7 8">
    <name type="scientific">Arabidopsis thaliana</name>
    <name type="common">Mouse-ear cress</name>
    <dbReference type="NCBI Taxonomy" id="3702"/>
    <lineage>
        <taxon>Eukaryota</taxon>
        <taxon>Viridiplantae</taxon>
        <taxon>Streptophyta</taxon>
        <taxon>Embryophyta</taxon>
        <taxon>Tracheophyta</taxon>
        <taxon>Spermatophyta</taxon>
        <taxon>Magnoliopsida</taxon>
        <taxon>eudicotyledons</taxon>
        <taxon>Gunneridae</taxon>
        <taxon>Pentapetalae</taxon>
        <taxon>rosids</taxon>
        <taxon>malvids</taxon>
        <taxon>Brassicales</taxon>
        <taxon>Brassicaceae</taxon>
        <taxon>Camelineae</taxon>
        <taxon>Arabidopsis</taxon>
    </lineage>
</organism>
<evidence type="ECO:0000313" key="8">
    <source>
        <dbReference type="Proteomes" id="UP000006548"/>
    </source>
</evidence>
<dbReference type="ExpressionAtlas" id="A0A1P8B3E2">
    <property type="expression patterns" value="baseline and differential"/>
</dbReference>
<evidence type="ECO:0007829" key="11">
    <source>
        <dbReference type="ProteomicsDB" id="A0A1P8B3E2"/>
    </source>
</evidence>
<proteinExistence type="evidence at protein level"/>
<gene>
    <name evidence="7 9" type="primary">UGT71B5</name>
    <name evidence="7" type="synonym">DL3685W</name>
    <name evidence="7" type="synonym">UDP-glucosyl transferase 71B5</name>
    <name evidence="6 7" type="ordered locus">At4g15280</name>
    <name evidence="7" type="ORF">FCAALL.255</name>
</gene>
<dbReference type="ProteomicsDB" id="216322"/>
<evidence type="ECO:0000256" key="5">
    <source>
        <dbReference type="RuleBase" id="RU362057"/>
    </source>
</evidence>
<dbReference type="SMR" id="A0A1P8B3E2"/>
<evidence type="ECO:0000313" key="7">
    <source>
        <dbReference type="EMBL" id="ANM66102.1"/>
    </source>
</evidence>
<dbReference type="InterPro" id="IPR035595">
    <property type="entry name" value="UDP_glycos_trans_CS"/>
</dbReference>
<dbReference type="EMBL" id="CP002687">
    <property type="protein sequence ID" value="ANM66102.1"/>
    <property type="molecule type" value="Genomic_DNA"/>
</dbReference>
<evidence type="ECO:0000256" key="1">
    <source>
        <dbReference type="ARBA" id="ARBA00009995"/>
    </source>
</evidence>
<dbReference type="RefSeq" id="NP_001328018.1">
    <property type="nucleotide sequence ID" value="NM_001341025.1"/>
</dbReference>
<dbReference type="FunFam" id="3.40.50.2000:FF:000080">
    <property type="entry name" value="Glycosyltransferase"/>
    <property type="match status" value="1"/>
</dbReference>
<dbReference type="FunFam" id="3.40.50.2000:FF:000056">
    <property type="entry name" value="Glycosyltransferase"/>
    <property type="match status" value="1"/>
</dbReference>
<evidence type="ECO:0000256" key="4">
    <source>
        <dbReference type="RuleBase" id="RU003718"/>
    </source>
</evidence>
<keyword evidence="8" id="KW-1185">Reference proteome</keyword>
<dbReference type="TAIR" id="AT4G15280">
    <property type="gene designation" value="UGT71B5"/>
</dbReference>
<dbReference type="Araport" id="AT4G15280"/>
<dbReference type="CDD" id="cd03784">
    <property type="entry name" value="GT1_Gtf-like"/>
    <property type="match status" value="1"/>
</dbReference>
<dbReference type="SUPFAM" id="SSF53756">
    <property type="entry name" value="UDP-Glycosyltransferase/glycogen phosphorylase"/>
    <property type="match status" value="1"/>
</dbReference>
<dbReference type="PROSITE" id="PS00375">
    <property type="entry name" value="UDPGT"/>
    <property type="match status" value="1"/>
</dbReference>
<evidence type="ECO:0000256" key="2">
    <source>
        <dbReference type="ARBA" id="ARBA00022676"/>
    </source>
</evidence>
<name>A0A1P8B3E2_ARATH</name>
<evidence type="ECO:0000313" key="9">
    <source>
        <dbReference type="TAIR" id="AT4G15280"/>
    </source>
</evidence>
<reference evidence="8" key="2">
    <citation type="journal article" date="2017" name="Plant J.">
        <title>Araport11: a complete reannotation of the Arabidopsis thaliana reference genome.</title>
        <authorList>
            <person name="Cheng C.Y."/>
            <person name="Krishnakumar V."/>
            <person name="Chan A.P."/>
            <person name="Thibaud-Nissen F."/>
            <person name="Schobel S."/>
            <person name="Town C.D."/>
        </authorList>
    </citation>
    <scope>GENOME REANNOTATION</scope>
    <source>
        <strain evidence="8">cv. Columbia</strain>
    </source>
</reference>
<dbReference type="Proteomes" id="UP000006548">
    <property type="component" value="Chromosome 4"/>
</dbReference>
<dbReference type="GO" id="GO:0035251">
    <property type="term" value="F:UDP-glucosyltransferase activity"/>
    <property type="evidence" value="ECO:0007669"/>
    <property type="project" value="InterPro"/>
</dbReference>
<sequence length="510" mass="57459">MGQFSIVYKYTIPLLSLTPTIHSRKVRTQKQKMKIELVFIPLPGIGHLRPTVKLAKQLIGSENRLSITIIIIPSRFDAGDASACIASLTTLSQDDRLHYESISVAKQPPTSDPDPVPAQVYIEKQKTKVRDAVAARIVDPTRKLAGFVVDMFCSSMIDVANEFGVPCYMVYTSNATFLGTMLHVQQMYDQKKYDVSELENSVTELEFPSLTRPYPVKCLPHILTSKEWLPLSLAQARCFRKMKGILVNTVAELEPHALKMFNINGDDLPQVYPVGPVLHLENGNDDDEKQSEILRWLDEQPSKSVVFLCFGSLGGFTEEQTRETAVALDRSGQRFLWCLRHASPNIKTDRPRDYTNLEEVLPEGFLERTLDRGKVIGWAPQVAVLEKPAIGGFVTHCGWNSILESLWFGVPMVTWPLYAEQKVNAFEMVEELGLAVEIRKYLKGDLFAGEMETVTAEDIERAIRRVMEQDSDVRNNVKEMAEKCHFALMDGGSSKAALEKFIQDVIENMD</sequence>